<proteinExistence type="predicted"/>
<feature type="region of interest" description="Disordered" evidence="1">
    <location>
        <begin position="1"/>
        <end position="21"/>
    </location>
</feature>
<accession>A0ABT0X3Q1</accession>
<evidence type="ECO:0000256" key="2">
    <source>
        <dbReference type="SAM" id="Phobius"/>
    </source>
</evidence>
<sequence>MTSEGPVSAESDVHARERSQEAVRPAPRPVWVHSAFAFTLLFTAIHVYWAVGGTWGLPLAVMQAQAQATTKAANAVVSVIMVIGAVWVLALNHPVGRRIPAFVLLAPLWAGAVVCVSHAVFGFATKILYLNGRHGAVDFPVVPGVDAATAADSNRLSALQDILVFEPCFLIQGVLLALAARQFIRTPAGRRTWSVSVIVGIAVIDVFGAVLSFGDMHFAIS</sequence>
<dbReference type="RefSeq" id="WP_251411523.1">
    <property type="nucleotide sequence ID" value="NZ_JAMQGM010000016.1"/>
</dbReference>
<evidence type="ECO:0000313" key="4">
    <source>
        <dbReference type="Proteomes" id="UP001167160"/>
    </source>
</evidence>
<keyword evidence="2" id="KW-0812">Transmembrane</keyword>
<evidence type="ECO:0000313" key="3">
    <source>
        <dbReference type="EMBL" id="MCM2577167.1"/>
    </source>
</evidence>
<feature type="compositionally biased region" description="Basic and acidic residues" evidence="1">
    <location>
        <begin position="11"/>
        <end position="21"/>
    </location>
</feature>
<protein>
    <submittedName>
        <fullName evidence="3">DUF3995 domain-containing protein</fullName>
    </submittedName>
</protein>
<keyword evidence="2" id="KW-1133">Transmembrane helix</keyword>
<name>A0ABT0X3Q1_9ACTN</name>
<feature type="transmembrane region" description="Helical" evidence="2">
    <location>
        <begin position="192"/>
        <end position="213"/>
    </location>
</feature>
<dbReference type="InterPro" id="IPR025058">
    <property type="entry name" value="DUF3995"/>
</dbReference>
<comment type="caution">
    <text evidence="3">The sequence shown here is derived from an EMBL/GenBank/DDBJ whole genome shotgun (WGS) entry which is preliminary data.</text>
</comment>
<keyword evidence="4" id="KW-1185">Reference proteome</keyword>
<keyword evidence="2" id="KW-0472">Membrane</keyword>
<evidence type="ECO:0000256" key="1">
    <source>
        <dbReference type="SAM" id="MobiDB-lite"/>
    </source>
</evidence>
<organism evidence="3 4">
    <name type="scientific">Streptomyces meridianus</name>
    <dbReference type="NCBI Taxonomy" id="2938945"/>
    <lineage>
        <taxon>Bacteria</taxon>
        <taxon>Bacillati</taxon>
        <taxon>Actinomycetota</taxon>
        <taxon>Actinomycetes</taxon>
        <taxon>Kitasatosporales</taxon>
        <taxon>Streptomycetaceae</taxon>
        <taxon>Streptomyces</taxon>
    </lineage>
</organism>
<gene>
    <name evidence="3" type="ORF">M1E25_07350</name>
</gene>
<feature type="transmembrane region" description="Helical" evidence="2">
    <location>
        <begin position="30"/>
        <end position="51"/>
    </location>
</feature>
<dbReference type="Pfam" id="PF13160">
    <property type="entry name" value="DUF3995"/>
    <property type="match status" value="1"/>
</dbReference>
<dbReference type="Proteomes" id="UP001167160">
    <property type="component" value="Unassembled WGS sequence"/>
</dbReference>
<feature type="transmembrane region" description="Helical" evidence="2">
    <location>
        <begin position="102"/>
        <end position="124"/>
    </location>
</feature>
<dbReference type="EMBL" id="JAMQGM010000016">
    <property type="protein sequence ID" value="MCM2577167.1"/>
    <property type="molecule type" value="Genomic_DNA"/>
</dbReference>
<reference evidence="3" key="1">
    <citation type="journal article" date="2023" name="Int. J. Syst. Evol. Microbiol.">
        <title>Streptomyces meridianus sp. nov. isolated from brackish water of the Tagus estuary in Alcochete, Portugal.</title>
        <authorList>
            <person name="Santos J.D.N."/>
            <person name="Klimek D."/>
            <person name="Calusinska M."/>
            <person name="Lobo Da Cunha A."/>
            <person name="Catita J."/>
            <person name="Goncalves H."/>
            <person name="Gonzalez I."/>
            <person name="Reyes F."/>
            <person name="Lage O.M."/>
        </authorList>
    </citation>
    <scope>NUCLEOTIDE SEQUENCE</scope>
    <source>
        <strain evidence="3">MTZ3.1</strain>
    </source>
</reference>
<feature type="transmembrane region" description="Helical" evidence="2">
    <location>
        <begin position="71"/>
        <end position="90"/>
    </location>
</feature>